<comment type="caution">
    <text evidence="4">The sequence shown here is derived from an EMBL/GenBank/DDBJ whole genome shotgun (WGS) entry which is preliminary data.</text>
</comment>
<dbReference type="Gene3D" id="3.10.450.50">
    <property type="match status" value="1"/>
</dbReference>
<name>A0A8B6BUK0_MYTGA</name>
<dbReference type="CDD" id="cd00780">
    <property type="entry name" value="NTF2"/>
    <property type="match status" value="1"/>
</dbReference>
<dbReference type="InterPro" id="IPR018222">
    <property type="entry name" value="Nuclear_transport_factor_2_euk"/>
</dbReference>
<evidence type="ECO:0000313" key="5">
    <source>
        <dbReference type="Proteomes" id="UP000596742"/>
    </source>
</evidence>
<keyword evidence="5" id="KW-1185">Reference proteome</keyword>
<dbReference type="FunFam" id="3.10.450.50:FF:000005">
    <property type="entry name" value="Nuclear transport factor 2"/>
    <property type="match status" value="1"/>
</dbReference>
<dbReference type="SUPFAM" id="SSF56672">
    <property type="entry name" value="DNA/RNA polymerases"/>
    <property type="match status" value="1"/>
</dbReference>
<evidence type="ECO:0000313" key="4">
    <source>
        <dbReference type="EMBL" id="VDH95287.1"/>
    </source>
</evidence>
<accession>A0A8B6BUK0</accession>
<dbReference type="AlphaFoldDB" id="A0A8B6BUK0"/>
<dbReference type="InterPro" id="IPR002075">
    <property type="entry name" value="NTF2_dom"/>
</dbReference>
<dbReference type="InterPro" id="IPR000477">
    <property type="entry name" value="RT_dom"/>
</dbReference>
<dbReference type="EMBL" id="UYJE01000680">
    <property type="protein sequence ID" value="VDH95287.1"/>
    <property type="molecule type" value="Genomic_DNA"/>
</dbReference>
<dbReference type="GO" id="GO:0006606">
    <property type="term" value="P:protein import into nucleus"/>
    <property type="evidence" value="ECO:0007669"/>
    <property type="project" value="UniProtKB-ARBA"/>
</dbReference>
<dbReference type="PROSITE" id="PS50177">
    <property type="entry name" value="NTF2_DOMAIN"/>
    <property type="match status" value="1"/>
</dbReference>
<dbReference type="Pfam" id="PF02136">
    <property type="entry name" value="NTF2"/>
    <property type="match status" value="1"/>
</dbReference>
<evidence type="ECO:0000256" key="2">
    <source>
        <dbReference type="ARBA" id="ARBA00022490"/>
    </source>
</evidence>
<dbReference type="GO" id="GO:0005737">
    <property type="term" value="C:cytoplasm"/>
    <property type="evidence" value="ECO:0007669"/>
    <property type="project" value="UniProtKB-SubCell"/>
</dbReference>
<evidence type="ECO:0000256" key="1">
    <source>
        <dbReference type="ARBA" id="ARBA00004496"/>
    </source>
</evidence>
<evidence type="ECO:0000259" key="3">
    <source>
        <dbReference type="PROSITE" id="PS50177"/>
    </source>
</evidence>
<reference evidence="4" key="1">
    <citation type="submission" date="2018-11" db="EMBL/GenBank/DDBJ databases">
        <authorList>
            <person name="Alioto T."/>
            <person name="Alioto T."/>
        </authorList>
    </citation>
    <scope>NUCLEOTIDE SEQUENCE</scope>
</reference>
<protein>
    <recommendedName>
        <fullName evidence="3">NTF2 domain-containing protein</fullName>
    </recommendedName>
</protein>
<sequence length="411" mass="47867">MIRRKQRLYNKAKKSNDKKHWKDFKLYRKKVKEQLQSNHDQYVKDILTPEEPTKAHTDSCREQIYATTKKFWSYIKGMKKDSSNISMLNKNDPANYRPVSLTSVPCKIMEHIIFSSIMNYLDNNNLLSSYQYGFRKNHSCEQQLINTTEDLARIRDNKSQADILILDFSKAFDTVPHRHLKILYHQVATEIPQYYLINNRKTRHSHTVSIMQPQCNTSEYEYSFYPRTIRDWNHLPGNIATDTDSDSFKENLWSHFHPETRVTVMLAQLDGAIYWSSIGMAYNPQFNDIGSQFVQAYYQAYEAAANPEDRAVKLAGFYHDTCFFTFEDFAAQGKEAILNKIKSLPITKIAHNVTKCDCQPMADGGVIVVIIGQLKTDDDPPMPYAHTFILKADSNSFFIAHEFFRLCVHNF</sequence>
<dbReference type="OrthoDB" id="6507044at2759"/>
<dbReference type="PANTHER" id="PTHR12612">
    <property type="entry name" value="NUCLEAR TRANSPORT FACTOR 2"/>
    <property type="match status" value="1"/>
</dbReference>
<gene>
    <name evidence="4" type="ORF">MGAL_10B070334</name>
</gene>
<dbReference type="InterPro" id="IPR045875">
    <property type="entry name" value="NTF2"/>
</dbReference>
<organism evidence="4 5">
    <name type="scientific">Mytilus galloprovincialis</name>
    <name type="common">Mediterranean mussel</name>
    <dbReference type="NCBI Taxonomy" id="29158"/>
    <lineage>
        <taxon>Eukaryota</taxon>
        <taxon>Metazoa</taxon>
        <taxon>Spiralia</taxon>
        <taxon>Lophotrochozoa</taxon>
        <taxon>Mollusca</taxon>
        <taxon>Bivalvia</taxon>
        <taxon>Autobranchia</taxon>
        <taxon>Pteriomorphia</taxon>
        <taxon>Mytilida</taxon>
        <taxon>Mytiloidea</taxon>
        <taxon>Mytilidae</taxon>
        <taxon>Mytilinae</taxon>
        <taxon>Mytilus</taxon>
    </lineage>
</organism>
<keyword evidence="2" id="KW-0963">Cytoplasm</keyword>
<dbReference type="SUPFAM" id="SSF54427">
    <property type="entry name" value="NTF2-like"/>
    <property type="match status" value="1"/>
</dbReference>
<feature type="domain" description="NTF2" evidence="3">
    <location>
        <begin position="289"/>
        <end position="406"/>
    </location>
</feature>
<comment type="subcellular location">
    <subcellularLocation>
        <location evidence="1">Cytoplasm</location>
    </subcellularLocation>
</comment>
<dbReference type="InterPro" id="IPR032710">
    <property type="entry name" value="NTF2-like_dom_sf"/>
</dbReference>
<dbReference type="GO" id="GO:0005635">
    <property type="term" value="C:nuclear envelope"/>
    <property type="evidence" value="ECO:0007669"/>
    <property type="project" value="UniProtKB-ARBA"/>
</dbReference>
<proteinExistence type="predicted"/>
<dbReference type="Proteomes" id="UP000596742">
    <property type="component" value="Unassembled WGS sequence"/>
</dbReference>
<dbReference type="CDD" id="cd01650">
    <property type="entry name" value="RT_nLTR_like"/>
    <property type="match status" value="1"/>
</dbReference>
<dbReference type="Pfam" id="PF00078">
    <property type="entry name" value="RVT_1"/>
    <property type="match status" value="1"/>
</dbReference>
<dbReference type="InterPro" id="IPR043502">
    <property type="entry name" value="DNA/RNA_pol_sf"/>
</dbReference>